<proteinExistence type="inferred from homology"/>
<dbReference type="AlphaFoldDB" id="A0A251X6C6"/>
<evidence type="ECO:0000256" key="6">
    <source>
        <dbReference type="ARBA" id="ARBA00022692"/>
    </source>
</evidence>
<dbReference type="NCBIfam" id="TIGR01525">
    <property type="entry name" value="ATPase-IB_hvy"/>
    <property type="match status" value="1"/>
</dbReference>
<dbReference type="InterPro" id="IPR023298">
    <property type="entry name" value="ATPase_P-typ_TM_dom_sf"/>
</dbReference>
<comment type="caution">
    <text evidence="17">The sequence shown here is derived from an EMBL/GenBank/DDBJ whole genome shotgun (WGS) entry which is preliminary data.</text>
</comment>
<dbReference type="Pfam" id="PF00403">
    <property type="entry name" value="HMA"/>
    <property type="match status" value="1"/>
</dbReference>
<keyword evidence="3" id="KW-0813">Transport</keyword>
<dbReference type="Pfam" id="PF00702">
    <property type="entry name" value="Hydrolase"/>
    <property type="match status" value="1"/>
</dbReference>
<dbReference type="PANTHER" id="PTHR43520:SF5">
    <property type="entry name" value="CATION-TRANSPORTING P-TYPE ATPASE-RELATED"/>
    <property type="match status" value="1"/>
</dbReference>
<gene>
    <name evidence="17" type="ORF">TPSD3_11285</name>
</gene>
<feature type="domain" description="HMA" evidence="16">
    <location>
        <begin position="91"/>
        <end position="157"/>
    </location>
</feature>
<keyword evidence="7 15" id="KW-0479">Metal-binding</keyword>
<dbReference type="InterPro" id="IPR018303">
    <property type="entry name" value="ATPase_P-typ_P_site"/>
</dbReference>
<dbReference type="SUPFAM" id="SSF81665">
    <property type="entry name" value="Calcium ATPase, transmembrane domain M"/>
    <property type="match status" value="1"/>
</dbReference>
<feature type="transmembrane region" description="Helical" evidence="15">
    <location>
        <begin position="245"/>
        <end position="267"/>
    </location>
</feature>
<keyword evidence="12 15" id="KW-1133">Transmembrane helix</keyword>
<feature type="transmembrane region" description="Helical" evidence="15">
    <location>
        <begin position="458"/>
        <end position="477"/>
    </location>
</feature>
<dbReference type="Gene3D" id="3.40.50.1000">
    <property type="entry name" value="HAD superfamily/HAD-like"/>
    <property type="match status" value="1"/>
</dbReference>
<keyword evidence="14 15" id="KW-0472">Membrane</keyword>
<dbReference type="Gene3D" id="3.40.1110.10">
    <property type="entry name" value="Calcium-transporting ATPase, cytoplasmic domain N"/>
    <property type="match status" value="1"/>
</dbReference>
<dbReference type="Proteomes" id="UP000194798">
    <property type="component" value="Unassembled WGS sequence"/>
</dbReference>
<dbReference type="FunFam" id="2.70.150.10:FF:000002">
    <property type="entry name" value="Copper-transporting ATPase 1, putative"/>
    <property type="match status" value="1"/>
</dbReference>
<evidence type="ECO:0000256" key="10">
    <source>
        <dbReference type="ARBA" id="ARBA00022842"/>
    </source>
</evidence>
<dbReference type="InterPro" id="IPR008250">
    <property type="entry name" value="ATPase_P-typ_transduc_dom_A_sf"/>
</dbReference>
<dbReference type="PROSITE" id="PS50846">
    <property type="entry name" value="HMA_2"/>
    <property type="match status" value="1"/>
</dbReference>
<dbReference type="InterPro" id="IPR023299">
    <property type="entry name" value="ATPase_P-typ_cyto_dom_N"/>
</dbReference>
<dbReference type="InterPro" id="IPR044492">
    <property type="entry name" value="P_typ_ATPase_HD_dom"/>
</dbReference>
<dbReference type="PRINTS" id="PR00119">
    <property type="entry name" value="CATATPASE"/>
</dbReference>
<evidence type="ECO:0000259" key="16">
    <source>
        <dbReference type="PROSITE" id="PS50846"/>
    </source>
</evidence>
<evidence type="ECO:0000256" key="14">
    <source>
        <dbReference type="ARBA" id="ARBA00023136"/>
    </source>
</evidence>
<dbReference type="PANTHER" id="PTHR43520">
    <property type="entry name" value="ATP7, ISOFORM B"/>
    <property type="match status" value="1"/>
</dbReference>
<dbReference type="SUPFAM" id="SSF81653">
    <property type="entry name" value="Calcium ATPase, transduction domain A"/>
    <property type="match status" value="1"/>
</dbReference>
<dbReference type="InterPro" id="IPR059000">
    <property type="entry name" value="ATPase_P-type_domA"/>
</dbReference>
<evidence type="ECO:0000256" key="15">
    <source>
        <dbReference type="RuleBase" id="RU362081"/>
    </source>
</evidence>
<evidence type="ECO:0000256" key="8">
    <source>
        <dbReference type="ARBA" id="ARBA00022741"/>
    </source>
</evidence>
<keyword evidence="9 15" id="KW-0067">ATP-binding</keyword>
<dbReference type="InterPro" id="IPR001757">
    <property type="entry name" value="P_typ_ATPase"/>
</dbReference>
<feature type="transmembrane region" description="Helical" evidence="15">
    <location>
        <begin position="179"/>
        <end position="200"/>
    </location>
</feature>
<dbReference type="Pfam" id="PF00122">
    <property type="entry name" value="E1-E2_ATPase"/>
    <property type="match status" value="1"/>
</dbReference>
<name>A0A251X6C6_9GAMM</name>
<keyword evidence="8 15" id="KW-0547">Nucleotide-binding</keyword>
<evidence type="ECO:0000256" key="13">
    <source>
        <dbReference type="ARBA" id="ARBA00023065"/>
    </source>
</evidence>
<keyword evidence="5" id="KW-0597">Phosphoprotein</keyword>
<keyword evidence="13" id="KW-0406">Ion transport</keyword>
<dbReference type="GO" id="GO:0016887">
    <property type="term" value="F:ATP hydrolysis activity"/>
    <property type="evidence" value="ECO:0007669"/>
    <property type="project" value="InterPro"/>
</dbReference>
<evidence type="ECO:0000256" key="2">
    <source>
        <dbReference type="ARBA" id="ARBA00006024"/>
    </source>
</evidence>
<dbReference type="InterPro" id="IPR023214">
    <property type="entry name" value="HAD_sf"/>
</dbReference>
<dbReference type="InterPro" id="IPR027256">
    <property type="entry name" value="P-typ_ATPase_IB"/>
</dbReference>
<dbReference type="SFLD" id="SFLDF00027">
    <property type="entry name" value="p-type_atpase"/>
    <property type="match status" value="1"/>
</dbReference>
<dbReference type="CDD" id="cd00371">
    <property type="entry name" value="HMA"/>
    <property type="match status" value="1"/>
</dbReference>
<keyword evidence="6 15" id="KW-0812">Transmembrane</keyword>
<sequence>MTSCFHCGLPVPENSDFTVIVDGETQLMCCAGCQAVAQAIVDSGLSSYYRYRTENAPTGRELVPEFLKQTTLYDNPTIQQRFVNEIGEHEREVSLILEGITCAACIWLNERHLRTLPGVREVQMNYATQRAHVRWDSRELQLSRILQAISEIGYLAHPYDPKRQQALLEQERKQQLRRLGLAGVLGLQVMMFAMAVYAGDWSTGIEYEFRQLFNWISLVLTLPILLYSAQPFFKSAVRDLKHGRIGMDVPVSVGLTLAFVGSVWVTFTGQESHVYYDSIAMFTFLLLTGRYFEFLARQRSAHAAETLVQMVPTLTTRLDTNEQGQIQEIEVLVAELQPGDRVLVRPGESIPADGVIITGQSSIDESLLTGESYPITCQPGHPVVAGTINIESPLQMRVEKVGQDTVLSHILRLLTRAQSEKPTLTLVADRVASWFLGGVLLLSIAVAWYWWMDGGQDWLAVTLAVLVVTCPCALSLATPTAITAATSALTQAGLLVTRGTALETLAQATHFIFDKTGTLTAGRLAVQQVHVFSNKTESDCLQFAAALEQHSEHPIAKAILTRAGEYTLTAQSVVNTPGSGLHGEIAGEMWYLGTPSFIAEQTHLSVTDSQALQAGGDTVVVLATGQQVYAAFLLADELREGAAKLIADLYARGHRVSLLTGDHEAAAKRVADAVGITTVQSGLKPDDKLAFVRACQASGEVVAMIGDGVNDAPVLAQAQVSIAMGGGTQVARASADMILLSEQLSLLSKGVVQAKRTLVIVRQNIAWAIGYNVLALPAAVMGYVSPWMAALGMSLSSLLVLLNAMRLLEKRDTKKPTETQKNSLLPTSQ</sequence>
<keyword evidence="18" id="KW-1185">Reference proteome</keyword>
<evidence type="ECO:0000256" key="9">
    <source>
        <dbReference type="ARBA" id="ARBA00022840"/>
    </source>
</evidence>
<dbReference type="GO" id="GO:0005886">
    <property type="term" value="C:plasma membrane"/>
    <property type="evidence" value="ECO:0007669"/>
    <property type="project" value="UniProtKB-SubCell"/>
</dbReference>
<dbReference type="PROSITE" id="PS01229">
    <property type="entry name" value="COF_2"/>
    <property type="match status" value="1"/>
</dbReference>
<evidence type="ECO:0000256" key="12">
    <source>
        <dbReference type="ARBA" id="ARBA00022989"/>
    </source>
</evidence>
<dbReference type="GO" id="GO:0055070">
    <property type="term" value="P:copper ion homeostasis"/>
    <property type="evidence" value="ECO:0007669"/>
    <property type="project" value="TreeGrafter"/>
</dbReference>
<protein>
    <submittedName>
        <fullName evidence="17">Cation transporter</fullName>
    </submittedName>
</protein>
<evidence type="ECO:0000256" key="7">
    <source>
        <dbReference type="ARBA" id="ARBA00022723"/>
    </source>
</evidence>
<keyword evidence="11" id="KW-1278">Translocase</keyword>
<dbReference type="PROSITE" id="PS00154">
    <property type="entry name" value="ATPASE_E1_E2"/>
    <property type="match status" value="1"/>
</dbReference>
<comment type="subcellular location">
    <subcellularLocation>
        <location evidence="1">Cell membrane</location>
        <topology evidence="1">Multi-pass membrane protein</topology>
    </subcellularLocation>
</comment>
<evidence type="ECO:0000256" key="3">
    <source>
        <dbReference type="ARBA" id="ARBA00022448"/>
    </source>
</evidence>
<feature type="transmembrane region" description="Helical" evidence="15">
    <location>
        <begin position="431"/>
        <end position="452"/>
    </location>
</feature>
<evidence type="ECO:0000256" key="5">
    <source>
        <dbReference type="ARBA" id="ARBA00022553"/>
    </source>
</evidence>
<feature type="transmembrane region" description="Helical" evidence="15">
    <location>
        <begin position="790"/>
        <end position="808"/>
    </location>
</feature>
<dbReference type="SFLD" id="SFLDS00003">
    <property type="entry name" value="Haloacid_Dehalogenase"/>
    <property type="match status" value="1"/>
</dbReference>
<dbReference type="NCBIfam" id="TIGR01494">
    <property type="entry name" value="ATPase_P-type"/>
    <property type="match status" value="1"/>
</dbReference>
<accession>A0A251X6C6</accession>
<keyword evidence="10" id="KW-0460">Magnesium</keyword>
<keyword evidence="4 15" id="KW-1003">Cell membrane</keyword>
<evidence type="ECO:0000313" key="17">
    <source>
        <dbReference type="EMBL" id="OUD13213.1"/>
    </source>
</evidence>
<dbReference type="CDD" id="cd02079">
    <property type="entry name" value="P-type_ATPase_HM"/>
    <property type="match status" value="1"/>
</dbReference>
<dbReference type="GO" id="GO:0005524">
    <property type="term" value="F:ATP binding"/>
    <property type="evidence" value="ECO:0007669"/>
    <property type="project" value="UniProtKB-UniRule"/>
</dbReference>
<dbReference type="Pfam" id="PF12156">
    <property type="entry name" value="ATPase-cat_bd"/>
    <property type="match status" value="1"/>
</dbReference>
<dbReference type="InterPro" id="IPR006121">
    <property type="entry name" value="HMA_dom"/>
</dbReference>
<dbReference type="Gene3D" id="3.30.70.100">
    <property type="match status" value="1"/>
</dbReference>
<comment type="similarity">
    <text evidence="2 15">Belongs to the cation transport ATPase (P-type) (TC 3.A.3) family. Type IB subfamily.</text>
</comment>
<dbReference type="SUPFAM" id="SSF56784">
    <property type="entry name" value="HAD-like"/>
    <property type="match status" value="1"/>
</dbReference>
<dbReference type="NCBIfam" id="TIGR01511">
    <property type="entry name" value="ATPase-IB1_Cu"/>
    <property type="match status" value="1"/>
</dbReference>
<evidence type="ECO:0000256" key="1">
    <source>
        <dbReference type="ARBA" id="ARBA00004651"/>
    </source>
</evidence>
<dbReference type="InterPro" id="IPR036163">
    <property type="entry name" value="HMA_dom_sf"/>
</dbReference>
<dbReference type="InterPro" id="IPR021993">
    <property type="entry name" value="ATPase-cat-bd"/>
</dbReference>
<evidence type="ECO:0000256" key="11">
    <source>
        <dbReference type="ARBA" id="ARBA00022967"/>
    </source>
</evidence>
<dbReference type="SUPFAM" id="SSF55008">
    <property type="entry name" value="HMA, heavy metal-associated domain"/>
    <property type="match status" value="1"/>
</dbReference>
<dbReference type="EMBL" id="MSLT01000018">
    <property type="protein sequence ID" value="OUD13213.1"/>
    <property type="molecule type" value="Genomic_DNA"/>
</dbReference>
<dbReference type="NCBIfam" id="TIGR01512">
    <property type="entry name" value="ATPase-IB2_Cd"/>
    <property type="match status" value="1"/>
</dbReference>
<feature type="transmembrane region" description="Helical" evidence="15">
    <location>
        <begin position="273"/>
        <end position="292"/>
    </location>
</feature>
<evidence type="ECO:0000256" key="4">
    <source>
        <dbReference type="ARBA" id="ARBA00022475"/>
    </source>
</evidence>
<dbReference type="OrthoDB" id="9814270at2"/>
<feature type="transmembrane region" description="Helical" evidence="15">
    <location>
        <begin position="212"/>
        <end position="233"/>
    </location>
</feature>
<feature type="transmembrane region" description="Helical" evidence="15">
    <location>
        <begin position="765"/>
        <end position="784"/>
    </location>
</feature>
<dbReference type="GO" id="GO:0043682">
    <property type="term" value="F:P-type divalent copper transporter activity"/>
    <property type="evidence" value="ECO:0007669"/>
    <property type="project" value="TreeGrafter"/>
</dbReference>
<reference evidence="17 18" key="1">
    <citation type="submission" date="2016-12" db="EMBL/GenBank/DDBJ databases">
        <title>Thioflexothrix psekupsii D3 genome sequencing and assembly.</title>
        <authorList>
            <person name="Fomenkov A."/>
            <person name="Vincze T."/>
            <person name="Grabovich M."/>
            <person name="Anton B.P."/>
            <person name="Dubinina G."/>
            <person name="Orlova M."/>
            <person name="Belousova E."/>
            <person name="Roberts R.J."/>
        </authorList>
    </citation>
    <scope>NUCLEOTIDE SEQUENCE [LARGE SCALE GENOMIC DNA]</scope>
    <source>
        <strain evidence="17">D3</strain>
    </source>
</reference>
<dbReference type="GO" id="GO:0005507">
    <property type="term" value="F:copper ion binding"/>
    <property type="evidence" value="ECO:0007669"/>
    <property type="project" value="TreeGrafter"/>
</dbReference>
<dbReference type="InterPro" id="IPR036412">
    <property type="entry name" value="HAD-like_sf"/>
</dbReference>
<dbReference type="RefSeq" id="WP_086488660.1">
    <property type="nucleotide sequence ID" value="NZ_MSLT01000018.1"/>
</dbReference>
<dbReference type="Gene3D" id="2.70.150.10">
    <property type="entry name" value="Calcium-transporting ATPase, cytoplasmic transduction domain A"/>
    <property type="match status" value="1"/>
</dbReference>
<dbReference type="SFLD" id="SFLDG00002">
    <property type="entry name" value="C1.7:_P-type_atpase_like"/>
    <property type="match status" value="1"/>
</dbReference>
<organism evidence="17 18">
    <name type="scientific">Thioflexithrix psekupsensis</name>
    <dbReference type="NCBI Taxonomy" id="1570016"/>
    <lineage>
        <taxon>Bacteria</taxon>
        <taxon>Pseudomonadati</taxon>
        <taxon>Pseudomonadota</taxon>
        <taxon>Gammaproteobacteria</taxon>
        <taxon>Thiotrichales</taxon>
        <taxon>Thioflexithrix</taxon>
    </lineage>
</organism>
<evidence type="ECO:0000313" key="18">
    <source>
        <dbReference type="Proteomes" id="UP000194798"/>
    </source>
</evidence>